<evidence type="ECO:0000313" key="2">
    <source>
        <dbReference type="EMBL" id="ETT86399.1"/>
    </source>
</evidence>
<proteinExistence type="predicted"/>
<dbReference type="RefSeq" id="WP_038181724.1">
    <property type="nucleotide sequence ID" value="NZ_ASQA01000013.1"/>
</dbReference>
<dbReference type="Pfam" id="PF07833">
    <property type="entry name" value="Cu_amine_oxidN1"/>
    <property type="match status" value="1"/>
</dbReference>
<keyword evidence="3" id="KW-1185">Reference proteome</keyword>
<protein>
    <submittedName>
        <fullName evidence="2">Copper amine oxidase-like domain-containing protein</fullName>
    </submittedName>
</protein>
<dbReference type="InterPro" id="IPR012854">
    <property type="entry name" value="Cu_amine_oxidase-like_N"/>
</dbReference>
<comment type="caution">
    <text evidence="2">The sequence shown here is derived from an EMBL/GenBank/DDBJ whole genome shotgun (WGS) entry which is preliminary data.</text>
</comment>
<evidence type="ECO:0000259" key="1">
    <source>
        <dbReference type="Pfam" id="PF07833"/>
    </source>
</evidence>
<feature type="domain" description="Copper amine oxidase-like N-terminal" evidence="1">
    <location>
        <begin position="61"/>
        <end position="167"/>
    </location>
</feature>
<dbReference type="InterPro" id="IPR036582">
    <property type="entry name" value="Mao_N_sf"/>
</dbReference>
<gene>
    <name evidence="2" type="ORF">C176_06792</name>
</gene>
<reference evidence="2 3" key="1">
    <citation type="journal article" date="2014" name="BMC Genomics">
        <title>Genomic comparison of sporeforming bacilli isolated from milk.</title>
        <authorList>
            <person name="Moreno Switt A.I."/>
            <person name="Andrus A.D."/>
            <person name="Ranieri M.L."/>
            <person name="Orsi R.H."/>
            <person name="Ivy R."/>
            <person name="den Bakker H.C."/>
            <person name="Martin N.H."/>
            <person name="Wiedmann M."/>
            <person name="Boor K.J."/>
        </authorList>
    </citation>
    <scope>NUCLEOTIDE SEQUENCE [LARGE SCALE GENOMIC DNA]</scope>
    <source>
        <strain evidence="2 3">FSL R5-213</strain>
    </source>
</reference>
<dbReference type="Proteomes" id="UP000019062">
    <property type="component" value="Unassembled WGS sequence"/>
</dbReference>
<accession>W4F1R3</accession>
<dbReference type="AlphaFoldDB" id="W4F1R3"/>
<evidence type="ECO:0000313" key="3">
    <source>
        <dbReference type="Proteomes" id="UP000019062"/>
    </source>
</evidence>
<name>W4F1R3_9BACL</name>
<dbReference type="EMBL" id="ASQA01000013">
    <property type="protein sequence ID" value="ETT86399.1"/>
    <property type="molecule type" value="Genomic_DNA"/>
</dbReference>
<organism evidence="2 3">
    <name type="scientific">Viridibacillus arenosi FSL R5-213</name>
    <dbReference type="NCBI Taxonomy" id="1227360"/>
    <lineage>
        <taxon>Bacteria</taxon>
        <taxon>Bacillati</taxon>
        <taxon>Bacillota</taxon>
        <taxon>Bacilli</taxon>
        <taxon>Bacillales</taxon>
        <taxon>Caryophanaceae</taxon>
        <taxon>Viridibacillus</taxon>
    </lineage>
</organism>
<dbReference type="SUPFAM" id="SSF55383">
    <property type="entry name" value="Copper amine oxidase, domain N"/>
    <property type="match status" value="1"/>
</dbReference>
<dbReference type="Gene3D" id="3.30.457.10">
    <property type="entry name" value="Copper amine oxidase-like, N-terminal domain"/>
    <property type="match status" value="1"/>
</dbReference>
<dbReference type="eggNOG" id="ENOG50301HA">
    <property type="taxonomic scope" value="Bacteria"/>
</dbReference>
<sequence length="368" mass="41505">MNKTNTLISSLLLSGSILTLGLTSSIEPNDIVDSKQKIDAAADNHSNITMVAATVKYKVTINGKPVSLHNSSIRIGPNHILPAKSFIRLLGGTTTFNSKTKVLTIKSDGTTSTIKQGSKVATVNGKKITLSTSAQAINDVFMIPHDLVAKATGTKVSISTSAKTIEITQASPIIPSRIKTKYQGHTYGADNQYQYDKTMAYVNNYFKNYKRRFVFGFWQHEQYVDYFKNGVKVPLDYISGDDYYEGLDAAERWGEDLRNNKVPYSQIVKVAEVELEARDFLRVAPFYSRYVDDYDVYSAYHILYKRKGDSDSYAHAQQIVFDMNGYKTRVVSIPPFSWLEVQINGKWYIQYDEYWGDTWRLSTSSGIQ</sequence>